<keyword evidence="4" id="KW-0206">Cytoskeleton</keyword>
<keyword evidence="2" id="KW-0963">Cytoplasm</keyword>
<evidence type="ECO:0000256" key="1">
    <source>
        <dbReference type="ARBA" id="ARBA00004430"/>
    </source>
</evidence>
<comment type="caution">
    <text evidence="7">The sequence shown here is derived from an EMBL/GenBank/DDBJ whole genome shotgun (WGS) entry which is preliminary data.</text>
</comment>
<protein>
    <recommendedName>
        <fullName evidence="6">DM10 domain-containing protein</fullName>
    </recommendedName>
</protein>
<dbReference type="Gene3D" id="2.30.29.170">
    <property type="match status" value="2"/>
</dbReference>
<dbReference type="EMBL" id="CAJOBI010312544">
    <property type="protein sequence ID" value="CAF5172105.1"/>
    <property type="molecule type" value="Genomic_DNA"/>
</dbReference>
<feature type="domain" description="DM10" evidence="6">
    <location>
        <begin position="9"/>
        <end position="114"/>
    </location>
</feature>
<dbReference type="Pfam" id="PF06565">
    <property type="entry name" value="DM10_dom"/>
    <property type="match status" value="2"/>
</dbReference>
<dbReference type="InterPro" id="IPR040193">
    <property type="entry name" value="EFHC1/EFHC2/EFHB"/>
</dbReference>
<evidence type="ECO:0000256" key="5">
    <source>
        <dbReference type="ARBA" id="ARBA00023273"/>
    </source>
</evidence>
<dbReference type="GO" id="GO:0000281">
    <property type="term" value="P:mitotic cytokinesis"/>
    <property type="evidence" value="ECO:0007669"/>
    <property type="project" value="TreeGrafter"/>
</dbReference>
<dbReference type="FunFam" id="2.30.29.170:FF:000001">
    <property type="entry name" value="EF-hand domain containing 1"/>
    <property type="match status" value="1"/>
</dbReference>
<dbReference type="InterPro" id="IPR006602">
    <property type="entry name" value="DM10_dom"/>
</dbReference>
<dbReference type="PANTHER" id="PTHR12086">
    <property type="entry name" value="EF-HAND DOMAIN C-TERMINAL CONTAINING PROTEIN"/>
    <property type="match status" value="1"/>
</dbReference>
<organism evidence="7 8">
    <name type="scientific">Rotaria magnacalcarata</name>
    <dbReference type="NCBI Taxonomy" id="392030"/>
    <lineage>
        <taxon>Eukaryota</taxon>
        <taxon>Metazoa</taxon>
        <taxon>Spiralia</taxon>
        <taxon>Gnathifera</taxon>
        <taxon>Rotifera</taxon>
        <taxon>Eurotatoria</taxon>
        <taxon>Bdelloidea</taxon>
        <taxon>Philodinida</taxon>
        <taxon>Philodinidae</taxon>
        <taxon>Rotaria</taxon>
    </lineage>
</organism>
<evidence type="ECO:0000256" key="4">
    <source>
        <dbReference type="ARBA" id="ARBA00023212"/>
    </source>
</evidence>
<sequence length="297" mass="35520">FVPATVAFDKKVLRFFGYFQQTVPESPNEYYRVRPVKILYYLEDDSLEILEEVQENSGIPQGKLIRRHRFPKNDQGETYNFRDINLGQNLSIYGKVFRICDCDAFTREWLESEGIYVNETELIPRDPYLTKRNQAAEIKSYKTKPDFDKLKQYVEMDRKVLRFYAVWNDRSQMFGEQREFIIHYYLVNDTMEVREVHKANDGRDPFPMLITRHKIPKDRYDIKGTFPHVFLELTETEVTNYYKPSDLMIGKTVNIYGRNFLLYDCDMFTKTFYTKNFGVNNFQSINIQDPPNEYAKM</sequence>
<dbReference type="GO" id="GO:0005930">
    <property type="term" value="C:axoneme"/>
    <property type="evidence" value="ECO:0007669"/>
    <property type="project" value="UniProtKB-SubCell"/>
</dbReference>
<dbReference type="AlphaFoldDB" id="A0A8S3GUB0"/>
<comment type="subcellular location">
    <subcellularLocation>
        <location evidence="1">Cytoplasm</location>
        <location evidence="1">Cytoskeleton</location>
        <location evidence="1">Cilium axoneme</location>
    </subcellularLocation>
</comment>
<dbReference type="PROSITE" id="PS51336">
    <property type="entry name" value="DM10"/>
    <property type="match status" value="2"/>
</dbReference>
<keyword evidence="3" id="KW-0677">Repeat</keyword>
<dbReference type="PANTHER" id="PTHR12086:SF9">
    <property type="entry name" value="EF-HAND DOMAIN-CONTAINING PROTEIN 1"/>
    <property type="match status" value="1"/>
</dbReference>
<dbReference type="GO" id="GO:0007052">
    <property type="term" value="P:mitotic spindle organization"/>
    <property type="evidence" value="ECO:0007669"/>
    <property type="project" value="TreeGrafter"/>
</dbReference>
<name>A0A8S3GUB0_9BILA</name>
<accession>A0A8S3GUB0</accession>
<evidence type="ECO:0000313" key="8">
    <source>
        <dbReference type="Proteomes" id="UP000676336"/>
    </source>
</evidence>
<proteinExistence type="predicted"/>
<feature type="domain" description="DM10" evidence="6">
    <location>
        <begin position="157"/>
        <end position="277"/>
    </location>
</feature>
<evidence type="ECO:0000259" key="6">
    <source>
        <dbReference type="PROSITE" id="PS51336"/>
    </source>
</evidence>
<dbReference type="FunFam" id="2.30.29.170:FF:000004">
    <property type="entry name" value="EF-hand domain containing 2"/>
    <property type="match status" value="1"/>
</dbReference>
<dbReference type="SMART" id="SM00676">
    <property type="entry name" value="DM10"/>
    <property type="match status" value="2"/>
</dbReference>
<feature type="non-terminal residue" evidence="7">
    <location>
        <position position="297"/>
    </location>
</feature>
<evidence type="ECO:0000256" key="2">
    <source>
        <dbReference type="ARBA" id="ARBA00022490"/>
    </source>
</evidence>
<keyword evidence="5" id="KW-0966">Cell projection</keyword>
<dbReference type="Proteomes" id="UP000676336">
    <property type="component" value="Unassembled WGS sequence"/>
</dbReference>
<gene>
    <name evidence="7" type="ORF">SMN809_LOCUS66028</name>
</gene>
<dbReference type="GO" id="GO:0060285">
    <property type="term" value="P:cilium-dependent cell motility"/>
    <property type="evidence" value="ECO:0007669"/>
    <property type="project" value="TreeGrafter"/>
</dbReference>
<feature type="non-terminal residue" evidence="7">
    <location>
        <position position="1"/>
    </location>
</feature>
<evidence type="ECO:0000313" key="7">
    <source>
        <dbReference type="EMBL" id="CAF5172105.1"/>
    </source>
</evidence>
<dbReference type="GO" id="GO:0043014">
    <property type="term" value="F:alpha-tubulin binding"/>
    <property type="evidence" value="ECO:0007669"/>
    <property type="project" value="TreeGrafter"/>
</dbReference>
<dbReference type="GO" id="GO:0072686">
    <property type="term" value="C:mitotic spindle"/>
    <property type="evidence" value="ECO:0007669"/>
    <property type="project" value="TreeGrafter"/>
</dbReference>
<evidence type="ECO:0000256" key="3">
    <source>
        <dbReference type="ARBA" id="ARBA00022737"/>
    </source>
</evidence>
<reference evidence="7" key="1">
    <citation type="submission" date="2021-02" db="EMBL/GenBank/DDBJ databases">
        <authorList>
            <person name="Nowell W R."/>
        </authorList>
    </citation>
    <scope>NUCLEOTIDE SEQUENCE</scope>
</reference>